<dbReference type="Pfam" id="PF00903">
    <property type="entry name" value="Glyoxalase"/>
    <property type="match status" value="1"/>
</dbReference>
<evidence type="ECO:0000313" key="3">
    <source>
        <dbReference type="Proteomes" id="UP000018851"/>
    </source>
</evidence>
<dbReference type="Proteomes" id="UP000018851">
    <property type="component" value="Chromosome"/>
</dbReference>
<dbReference type="PROSITE" id="PS51819">
    <property type="entry name" value="VOC"/>
    <property type="match status" value="1"/>
</dbReference>
<dbReference type="HOGENOM" id="CLU_127592_1_0_5"/>
<dbReference type="InterPro" id="IPR029068">
    <property type="entry name" value="Glyas_Bleomycin-R_OHBP_Dase"/>
</dbReference>
<sequence length="116" mass="12173">MKEVQMARLNYLELPTADIGAAKRFYAAAFGFDFVDFGPTYAATTSGDTDVGLQADGSEKTAAALPVVEVEDLEAALAAVETAGGTVTRPIFAFPGGRRFQFTDPDGHEIGVVQPG</sequence>
<dbReference type="InterPro" id="IPR052164">
    <property type="entry name" value="Anthracycline_SecMetBiosynth"/>
</dbReference>
<dbReference type="SUPFAM" id="SSF54593">
    <property type="entry name" value="Glyoxalase/Bleomycin resistance protein/Dihydroxybiphenyl dioxygenase"/>
    <property type="match status" value="1"/>
</dbReference>
<keyword evidence="3" id="KW-1185">Reference proteome</keyword>
<accession>W0A961</accession>
<dbReference type="PATRIC" id="fig|1123269.5.peg.1104"/>
<dbReference type="InterPro" id="IPR037523">
    <property type="entry name" value="VOC_core"/>
</dbReference>
<gene>
    <name evidence="2" type="ORF">NX02_05710</name>
</gene>
<evidence type="ECO:0000313" key="2">
    <source>
        <dbReference type="EMBL" id="AHE52878.1"/>
    </source>
</evidence>
<organism evidence="2 3">
    <name type="scientific">Sphingomonas sanxanigenens DSM 19645 = NX02</name>
    <dbReference type="NCBI Taxonomy" id="1123269"/>
    <lineage>
        <taxon>Bacteria</taxon>
        <taxon>Pseudomonadati</taxon>
        <taxon>Pseudomonadota</taxon>
        <taxon>Alphaproteobacteria</taxon>
        <taxon>Sphingomonadales</taxon>
        <taxon>Sphingomonadaceae</taxon>
        <taxon>Sphingomonas</taxon>
    </lineage>
</organism>
<dbReference type="KEGG" id="ssan:NX02_05710"/>
<dbReference type="PANTHER" id="PTHR33993:SF1">
    <property type="entry name" value="GLYOXALASE FAMILY PROTEIN"/>
    <property type="match status" value="1"/>
</dbReference>
<feature type="domain" description="VOC" evidence="1">
    <location>
        <begin position="8"/>
        <end position="115"/>
    </location>
</feature>
<dbReference type="EMBL" id="CP006644">
    <property type="protein sequence ID" value="AHE52878.1"/>
    <property type="molecule type" value="Genomic_DNA"/>
</dbReference>
<proteinExistence type="predicted"/>
<reference evidence="2 3" key="1">
    <citation type="submission" date="2013-07" db="EMBL/GenBank/DDBJ databases">
        <title>Completed genome of Sphingomonas sanxanigenens NX02.</title>
        <authorList>
            <person name="Ma T."/>
            <person name="Huang H."/>
            <person name="Wu M."/>
            <person name="Li X."/>
            <person name="Li G."/>
        </authorList>
    </citation>
    <scope>NUCLEOTIDE SEQUENCE [LARGE SCALE GENOMIC DNA]</scope>
    <source>
        <strain evidence="2 3">NX02</strain>
    </source>
</reference>
<dbReference type="AlphaFoldDB" id="W0A961"/>
<dbReference type="CDD" id="cd07247">
    <property type="entry name" value="SgaA_N_like"/>
    <property type="match status" value="1"/>
</dbReference>
<protein>
    <recommendedName>
        <fullName evidence="1">VOC domain-containing protein</fullName>
    </recommendedName>
</protein>
<name>W0A961_9SPHN</name>
<dbReference type="PANTHER" id="PTHR33993">
    <property type="entry name" value="GLYOXALASE-RELATED"/>
    <property type="match status" value="1"/>
</dbReference>
<dbReference type="eggNOG" id="COG3324">
    <property type="taxonomic scope" value="Bacteria"/>
</dbReference>
<dbReference type="InterPro" id="IPR004360">
    <property type="entry name" value="Glyas_Fos-R_dOase_dom"/>
</dbReference>
<evidence type="ECO:0000259" key="1">
    <source>
        <dbReference type="PROSITE" id="PS51819"/>
    </source>
</evidence>
<dbReference type="Gene3D" id="3.10.180.10">
    <property type="entry name" value="2,3-Dihydroxybiphenyl 1,2-Dioxygenase, domain 1"/>
    <property type="match status" value="1"/>
</dbReference>